<accession>A0A1Y1XT03</accession>
<keyword evidence="3" id="KW-1185">Reference proteome</keyword>
<dbReference type="EMBL" id="MCFE01000530">
    <property type="protein sequence ID" value="ORX88434.1"/>
    <property type="molecule type" value="Genomic_DNA"/>
</dbReference>
<feature type="region of interest" description="Disordered" evidence="1">
    <location>
        <begin position="68"/>
        <end position="96"/>
    </location>
</feature>
<comment type="caution">
    <text evidence="2">The sequence shown here is derived from an EMBL/GenBank/DDBJ whole genome shotgun (WGS) entry which is preliminary data.</text>
</comment>
<dbReference type="Proteomes" id="UP000193498">
    <property type="component" value="Unassembled WGS sequence"/>
</dbReference>
<feature type="region of interest" description="Disordered" evidence="1">
    <location>
        <begin position="150"/>
        <end position="234"/>
    </location>
</feature>
<organism evidence="2 3">
    <name type="scientific">Basidiobolus meristosporus CBS 931.73</name>
    <dbReference type="NCBI Taxonomy" id="1314790"/>
    <lineage>
        <taxon>Eukaryota</taxon>
        <taxon>Fungi</taxon>
        <taxon>Fungi incertae sedis</taxon>
        <taxon>Zoopagomycota</taxon>
        <taxon>Entomophthoromycotina</taxon>
        <taxon>Basidiobolomycetes</taxon>
        <taxon>Basidiobolales</taxon>
        <taxon>Basidiobolaceae</taxon>
        <taxon>Basidiobolus</taxon>
    </lineage>
</organism>
<dbReference type="InParanoid" id="A0A1Y1XT03"/>
<proteinExistence type="predicted"/>
<name>A0A1Y1XT03_9FUNG</name>
<feature type="non-terminal residue" evidence="2">
    <location>
        <position position="1"/>
    </location>
</feature>
<protein>
    <submittedName>
        <fullName evidence="2">Uncharacterized protein</fullName>
    </submittedName>
</protein>
<feature type="region of interest" description="Disordered" evidence="1">
    <location>
        <begin position="265"/>
        <end position="300"/>
    </location>
</feature>
<feature type="compositionally biased region" description="Basic and acidic residues" evidence="1">
    <location>
        <begin position="77"/>
        <end position="96"/>
    </location>
</feature>
<feature type="compositionally biased region" description="Polar residues" evidence="1">
    <location>
        <begin position="266"/>
        <end position="275"/>
    </location>
</feature>
<evidence type="ECO:0000313" key="3">
    <source>
        <dbReference type="Proteomes" id="UP000193498"/>
    </source>
</evidence>
<reference evidence="2 3" key="1">
    <citation type="submission" date="2016-07" db="EMBL/GenBank/DDBJ databases">
        <title>Pervasive Adenine N6-methylation of Active Genes in Fungi.</title>
        <authorList>
            <consortium name="DOE Joint Genome Institute"/>
            <person name="Mondo S.J."/>
            <person name="Dannebaum R.O."/>
            <person name="Kuo R.C."/>
            <person name="Labutti K."/>
            <person name="Haridas S."/>
            <person name="Kuo A."/>
            <person name="Salamov A."/>
            <person name="Ahrendt S.R."/>
            <person name="Lipzen A."/>
            <person name="Sullivan W."/>
            <person name="Andreopoulos W.B."/>
            <person name="Clum A."/>
            <person name="Lindquist E."/>
            <person name="Daum C."/>
            <person name="Ramamoorthy G.K."/>
            <person name="Gryganskyi A."/>
            <person name="Culley D."/>
            <person name="Magnuson J.K."/>
            <person name="James T.Y."/>
            <person name="O'Malley M.A."/>
            <person name="Stajich J.E."/>
            <person name="Spatafora J.W."/>
            <person name="Visel A."/>
            <person name="Grigoriev I.V."/>
        </authorList>
    </citation>
    <scope>NUCLEOTIDE SEQUENCE [LARGE SCALE GENOMIC DNA]</scope>
    <source>
        <strain evidence="2 3">CBS 931.73</strain>
    </source>
</reference>
<dbReference type="AlphaFoldDB" id="A0A1Y1XT03"/>
<feature type="compositionally biased region" description="Polar residues" evidence="1">
    <location>
        <begin position="282"/>
        <end position="299"/>
    </location>
</feature>
<feature type="region of interest" description="Disordered" evidence="1">
    <location>
        <begin position="462"/>
        <end position="488"/>
    </location>
</feature>
<feature type="compositionally biased region" description="Polar residues" evidence="1">
    <location>
        <begin position="156"/>
        <end position="167"/>
    </location>
</feature>
<evidence type="ECO:0000256" key="1">
    <source>
        <dbReference type="SAM" id="MobiDB-lite"/>
    </source>
</evidence>
<gene>
    <name evidence="2" type="ORF">K493DRAFT_385274</name>
</gene>
<sequence>GTFVFSTEAKPCICSPYPDELPIFPRLWKLCQPLFFPPPLSSGPIPFAGTFHLINQIMLQRPRFNSYSHHSQPFPTTEEHGLERHESAKRDPKTADLKVRTSIPSSVGIIGKVPLEETISLNRKTSKIRRFSAILNKKLNRNRLSRGEQISPPVLVTSSSSIRTTPIQKPAKELVNPERASNPASGYNRFIAPSHGTDQLSRQSSKSSTRTQQSQSSEKSLNRLDSQGLGRHRGFLSGGSLSSFTSSGSSDKHSSFGIYSREKHQSLTYSSTTGSELEERPQANSPNQHPDPTNDTVQLGFSRDLPSYMEHAENEHITSMYNLQDTQPPLSPAMTRWEEAALAQREPPSAYQYTMLRNTSGHRPSDSCCFPKSPEWADIKTNERAMSDYGGYSYSNMHLYDGHVHQHAHTNSIKSRRREAVVYAKESETHQPMLFEKEASGKFVPVHPEEASILEYLSTLQPSNPRASARSGDRLENDSFSTIPEEDEDELYHESIIDLYDYESDEETEESTQLQATPHLTQELGTDPSYTSLTELIEKLNRISTSIC</sequence>
<evidence type="ECO:0000313" key="2">
    <source>
        <dbReference type="EMBL" id="ORX88434.1"/>
    </source>
</evidence>
<feature type="compositionally biased region" description="Low complexity" evidence="1">
    <location>
        <begin position="201"/>
        <end position="219"/>
    </location>
</feature>